<evidence type="ECO:0000313" key="2">
    <source>
        <dbReference type="Proteomes" id="UP000050969"/>
    </source>
</evidence>
<keyword evidence="2" id="KW-1185">Reference proteome</keyword>
<evidence type="ECO:0000313" key="1">
    <source>
        <dbReference type="EMBL" id="KRO15347.1"/>
    </source>
</evidence>
<dbReference type="PATRIC" id="fig|1293598.4.peg.151"/>
<dbReference type="EMBL" id="JQCE01000069">
    <property type="protein sequence ID" value="KRO15347.1"/>
    <property type="molecule type" value="Genomic_DNA"/>
</dbReference>
<dbReference type="Proteomes" id="UP000050969">
    <property type="component" value="Unassembled WGS sequence"/>
</dbReference>
<dbReference type="AlphaFoldDB" id="A0A0R2MUT1"/>
<protein>
    <submittedName>
        <fullName evidence="1">Uncharacterized protein</fullName>
    </submittedName>
</protein>
<reference evidence="1 2" key="1">
    <citation type="journal article" date="2015" name="Genome Announc.">
        <title>Expanding the biotechnology potential of lactobacilli through comparative genomics of 213 strains and associated genera.</title>
        <authorList>
            <person name="Sun Z."/>
            <person name="Harris H.M."/>
            <person name="McCann A."/>
            <person name="Guo C."/>
            <person name="Argimon S."/>
            <person name="Zhang W."/>
            <person name="Yang X."/>
            <person name="Jeffery I.B."/>
            <person name="Cooney J.C."/>
            <person name="Kagawa T.F."/>
            <person name="Liu W."/>
            <person name="Song Y."/>
            <person name="Salvetti E."/>
            <person name="Wrobel A."/>
            <person name="Rasinkangas P."/>
            <person name="Parkhill J."/>
            <person name="Rea M.C."/>
            <person name="O'Sullivan O."/>
            <person name="Ritari J."/>
            <person name="Douillard F.P."/>
            <person name="Paul Ross R."/>
            <person name="Yang R."/>
            <person name="Briner A.E."/>
            <person name="Felis G.E."/>
            <person name="de Vos W.M."/>
            <person name="Barrangou R."/>
            <person name="Klaenhammer T.R."/>
            <person name="Caufield P.W."/>
            <person name="Cui Y."/>
            <person name="Zhang H."/>
            <person name="O'Toole P.W."/>
        </authorList>
    </citation>
    <scope>NUCLEOTIDE SEQUENCE [LARGE SCALE GENOMIC DNA]</scope>
    <source>
        <strain evidence="1 2">DSM 24301</strain>
    </source>
</reference>
<accession>A0A0R2MUT1</accession>
<comment type="caution">
    <text evidence="1">The sequence shown here is derived from an EMBL/GenBank/DDBJ whole genome shotgun (WGS) entry which is preliminary data.</text>
</comment>
<sequence>MTNPVGESVSIEVDSHGIAKMKKTKKAFNYADLFQDFDLQEYRQSYPSNLENRLDGQIGRETY</sequence>
<gene>
    <name evidence="1" type="ORF">IV56_GL000145</name>
</gene>
<name>A0A0R2MUT1_9LACO</name>
<organism evidence="1 2">
    <name type="scientific">Lacticaseibacillus saniviri JCM 17471 = DSM 24301</name>
    <dbReference type="NCBI Taxonomy" id="1293598"/>
    <lineage>
        <taxon>Bacteria</taxon>
        <taxon>Bacillati</taxon>
        <taxon>Bacillota</taxon>
        <taxon>Bacilli</taxon>
        <taxon>Lactobacillales</taxon>
        <taxon>Lactobacillaceae</taxon>
        <taxon>Lacticaseibacillus</taxon>
    </lineage>
</organism>
<proteinExistence type="predicted"/>